<dbReference type="RefSeq" id="WP_181267611.1">
    <property type="nucleotide sequence ID" value="NZ_BAAAGB010000001.1"/>
</dbReference>
<comment type="caution">
    <text evidence="6">The sequence shown here is derived from an EMBL/GenBank/DDBJ whole genome shotgun (WGS) entry which is preliminary data.</text>
</comment>
<dbReference type="EMBL" id="VDES01000002">
    <property type="protein sequence ID" value="MBA1375007.1"/>
    <property type="molecule type" value="Genomic_DNA"/>
</dbReference>
<dbReference type="InterPro" id="IPR036388">
    <property type="entry name" value="WH-like_DNA-bd_sf"/>
</dbReference>
<evidence type="ECO:0000313" key="7">
    <source>
        <dbReference type="Proteomes" id="UP000589292"/>
    </source>
</evidence>
<evidence type="ECO:0000256" key="4">
    <source>
        <dbReference type="ARBA" id="ARBA00023163"/>
    </source>
</evidence>
<proteinExistence type="inferred from homology"/>
<keyword evidence="2" id="KW-0805">Transcription regulation</keyword>
<dbReference type="Pfam" id="PF00126">
    <property type="entry name" value="HTH_1"/>
    <property type="match status" value="1"/>
</dbReference>
<dbReference type="InterPro" id="IPR058163">
    <property type="entry name" value="LysR-type_TF_proteobact-type"/>
</dbReference>
<dbReference type="Gene3D" id="3.40.190.290">
    <property type="match status" value="1"/>
</dbReference>
<keyword evidence="4" id="KW-0804">Transcription</keyword>
<evidence type="ECO:0000256" key="2">
    <source>
        <dbReference type="ARBA" id="ARBA00023015"/>
    </source>
</evidence>
<dbReference type="InterPro" id="IPR036390">
    <property type="entry name" value="WH_DNA-bd_sf"/>
</dbReference>
<evidence type="ECO:0000256" key="1">
    <source>
        <dbReference type="ARBA" id="ARBA00009437"/>
    </source>
</evidence>
<dbReference type="SUPFAM" id="SSF53850">
    <property type="entry name" value="Periplasmic binding protein-like II"/>
    <property type="match status" value="1"/>
</dbReference>
<organism evidence="6 7">
    <name type="scientific">Sphingomonas ursincola</name>
    <dbReference type="NCBI Taxonomy" id="56361"/>
    <lineage>
        <taxon>Bacteria</taxon>
        <taxon>Pseudomonadati</taxon>
        <taxon>Pseudomonadota</taxon>
        <taxon>Alphaproteobacteria</taxon>
        <taxon>Sphingomonadales</taxon>
        <taxon>Sphingomonadaceae</taxon>
        <taxon>Sphingomonas</taxon>
    </lineage>
</organism>
<sequence length="306" mass="33398">MDRLHAMQVFVAVARGEGFAAAARQMGLSPPAVTRAVAALEDHIGTRLFSRTTRNVALTEAGHRYLADVERILQELADAESAAQGQHASPRGLLTITAPVMFGRLYIMPILLDFLDQHPDVSGRLLLLDRVTNLLEEGMDLALRIGHLGDSSMAAIRVGAVRSVICASPGYLKRHGVPRYPADLERHRVIVATGSLGSHEWRFGDDDRLTIRIQPSLTCNSNAAVLQAVEQGWGVSRLLSYQVGPSVTAGRIRLVLEEFERNPLPVHLVHLEGRRASAKVRAFIDFAARRLRDDPVINPQPGLAAG</sequence>
<dbReference type="AlphaFoldDB" id="A0A7V8U920"/>
<dbReference type="CDD" id="cd08471">
    <property type="entry name" value="PBP2_CrgA_like_2"/>
    <property type="match status" value="1"/>
</dbReference>
<reference evidence="6 7" key="1">
    <citation type="journal article" date="1994" name="Int. J. Syst. Bacteriol.">
        <title>Phylogenetic positions of novel aerobic, bacteriochlorophyll a-containing bacteria and description of Roseococcus thiosulfatophilus gen. nov., sp. nov., Erythromicrobium ramosum gen. nov., sp. nov., and Erythrobacter litoralis sp. nov.</title>
        <authorList>
            <person name="Yurkov V."/>
            <person name="Stackebrandt E."/>
            <person name="Holmes A."/>
            <person name="Fuerst J.A."/>
            <person name="Hugenholtz P."/>
            <person name="Golecki J."/>
            <person name="Gad'on N."/>
            <person name="Gorlenko V.M."/>
            <person name="Kompantseva E.I."/>
            <person name="Drews G."/>
        </authorList>
    </citation>
    <scope>NUCLEOTIDE SEQUENCE [LARGE SCALE GENOMIC DNA]</scope>
    <source>
        <strain evidence="6 7">KR-99</strain>
    </source>
</reference>
<dbReference type="InterPro" id="IPR005119">
    <property type="entry name" value="LysR_subst-bd"/>
</dbReference>
<dbReference type="FunFam" id="1.10.10.10:FF:000001">
    <property type="entry name" value="LysR family transcriptional regulator"/>
    <property type="match status" value="1"/>
</dbReference>
<dbReference type="InterPro" id="IPR000847">
    <property type="entry name" value="LysR_HTH_N"/>
</dbReference>
<dbReference type="GO" id="GO:0006351">
    <property type="term" value="P:DNA-templated transcription"/>
    <property type="evidence" value="ECO:0007669"/>
    <property type="project" value="TreeGrafter"/>
</dbReference>
<evidence type="ECO:0000313" key="6">
    <source>
        <dbReference type="EMBL" id="MBA1375007.1"/>
    </source>
</evidence>
<dbReference type="GO" id="GO:0003700">
    <property type="term" value="F:DNA-binding transcription factor activity"/>
    <property type="evidence" value="ECO:0007669"/>
    <property type="project" value="InterPro"/>
</dbReference>
<accession>A0A7V8U920</accession>
<keyword evidence="3" id="KW-0238">DNA-binding</keyword>
<comment type="similarity">
    <text evidence="1">Belongs to the LysR transcriptional regulatory family.</text>
</comment>
<protein>
    <submittedName>
        <fullName evidence="6">LysR family transcriptional regulator</fullName>
    </submittedName>
</protein>
<dbReference type="PRINTS" id="PR00039">
    <property type="entry name" value="HTHLYSR"/>
</dbReference>
<dbReference type="PROSITE" id="PS50931">
    <property type="entry name" value="HTH_LYSR"/>
    <property type="match status" value="1"/>
</dbReference>
<evidence type="ECO:0000256" key="3">
    <source>
        <dbReference type="ARBA" id="ARBA00023125"/>
    </source>
</evidence>
<name>A0A7V8U920_9SPHN</name>
<gene>
    <name evidence="6" type="ORF">FG486_11720</name>
</gene>
<keyword evidence="7" id="KW-1185">Reference proteome</keyword>
<dbReference type="GO" id="GO:0043565">
    <property type="term" value="F:sequence-specific DNA binding"/>
    <property type="evidence" value="ECO:0007669"/>
    <property type="project" value="TreeGrafter"/>
</dbReference>
<dbReference type="PANTHER" id="PTHR30537:SF5">
    <property type="entry name" value="HTH-TYPE TRANSCRIPTIONAL ACTIVATOR TTDR-RELATED"/>
    <property type="match status" value="1"/>
</dbReference>
<dbReference type="Proteomes" id="UP000589292">
    <property type="component" value="Unassembled WGS sequence"/>
</dbReference>
<dbReference type="SUPFAM" id="SSF46785">
    <property type="entry name" value="Winged helix' DNA-binding domain"/>
    <property type="match status" value="1"/>
</dbReference>
<evidence type="ECO:0000259" key="5">
    <source>
        <dbReference type="PROSITE" id="PS50931"/>
    </source>
</evidence>
<dbReference type="Gene3D" id="1.10.10.10">
    <property type="entry name" value="Winged helix-like DNA-binding domain superfamily/Winged helix DNA-binding domain"/>
    <property type="match status" value="1"/>
</dbReference>
<dbReference type="PANTHER" id="PTHR30537">
    <property type="entry name" value="HTH-TYPE TRANSCRIPTIONAL REGULATOR"/>
    <property type="match status" value="1"/>
</dbReference>
<dbReference type="Pfam" id="PF03466">
    <property type="entry name" value="LysR_substrate"/>
    <property type="match status" value="1"/>
</dbReference>
<feature type="domain" description="HTH lysR-type" evidence="5">
    <location>
        <begin position="1"/>
        <end position="59"/>
    </location>
</feature>